<protein>
    <submittedName>
        <fullName evidence="2">Cytochrome c family protein</fullName>
    </submittedName>
</protein>
<dbReference type="EMBL" id="AMZN01000086">
    <property type="protein sequence ID" value="ELR69011.1"/>
    <property type="molecule type" value="Genomic_DNA"/>
</dbReference>
<dbReference type="AlphaFoldDB" id="L8JJD1"/>
<dbReference type="STRING" id="1237149.C900_05569"/>
<organism evidence="2 3">
    <name type="scientific">Fulvivirga imtechensis AK7</name>
    <dbReference type="NCBI Taxonomy" id="1237149"/>
    <lineage>
        <taxon>Bacteria</taxon>
        <taxon>Pseudomonadati</taxon>
        <taxon>Bacteroidota</taxon>
        <taxon>Cytophagia</taxon>
        <taxon>Cytophagales</taxon>
        <taxon>Fulvivirgaceae</taxon>
        <taxon>Fulvivirga</taxon>
    </lineage>
</organism>
<keyword evidence="3" id="KW-1185">Reference proteome</keyword>
<sequence length="496" mass="54171">MKININNLTFKLPMLGLAIALSHFLISCDKDTGKTDKKEDNYSVISLQTESNCSADWFPHSQTPPPAEGDGSPFDTTSTTNSIFHEWSWQKFLWLTKPMPDGKPLFEEALTLVDNQLIPVEAIDGIPLVLTDIGQAGSGGVLLSNATLNGKSDTIYYGIYVNDILMEVADSMRAVILNDTSLVNNTATFPVGALELKTAWVPANAIPVDQLTNYYTTRAYITPIKDTATVALLGMHVVGVVKNHPEFIWATFEHNSMASYYDWTATKAEDIPVVSANNLLFFTQGDTATIANITFSESTMASAENVFTVFQYGIPRTVGNAIMPNTSQDSASNLSNYNNIVRLNECVAANLTDVWKNYFYNGSVWIDTDGLTHDEQVALMIKAGNTIGSAESGSSTRGSLAAFNITMETFAQTFGVSQIHSMNSTQVFNCMSCHTAMATVTIGDTKHKNSTSPLYFSHIFRSHISVSSGVAVDEVEALRLKEFFNLLEGQAATKKL</sequence>
<accession>L8JJD1</accession>
<dbReference type="OrthoDB" id="280897at2"/>
<dbReference type="eggNOG" id="ENOG502Z8K7">
    <property type="taxonomic scope" value="Bacteria"/>
</dbReference>
<evidence type="ECO:0000313" key="2">
    <source>
        <dbReference type="EMBL" id="ELR69011.1"/>
    </source>
</evidence>
<evidence type="ECO:0000256" key="1">
    <source>
        <dbReference type="SAM" id="MobiDB-lite"/>
    </source>
</evidence>
<dbReference type="PATRIC" id="fig|1237149.3.peg.4949"/>
<dbReference type="Proteomes" id="UP000011135">
    <property type="component" value="Unassembled WGS sequence"/>
</dbReference>
<comment type="caution">
    <text evidence="2">The sequence shown here is derived from an EMBL/GenBank/DDBJ whole genome shotgun (WGS) entry which is preliminary data.</text>
</comment>
<feature type="region of interest" description="Disordered" evidence="1">
    <location>
        <begin position="56"/>
        <end position="75"/>
    </location>
</feature>
<proteinExistence type="predicted"/>
<gene>
    <name evidence="2" type="ORF">C900_05569</name>
</gene>
<dbReference type="RefSeq" id="WP_009582670.1">
    <property type="nucleotide sequence ID" value="NZ_AMZN01000086.1"/>
</dbReference>
<reference evidence="2 3" key="1">
    <citation type="submission" date="2012-12" db="EMBL/GenBank/DDBJ databases">
        <title>Genome assembly of Fulvivirga imtechensis AK7.</title>
        <authorList>
            <person name="Nupur N."/>
            <person name="Khatri I."/>
            <person name="Kumar R."/>
            <person name="Subramanian S."/>
            <person name="Pinnaka A."/>
        </authorList>
    </citation>
    <scope>NUCLEOTIDE SEQUENCE [LARGE SCALE GENOMIC DNA]</scope>
    <source>
        <strain evidence="2 3">AK7</strain>
    </source>
</reference>
<evidence type="ECO:0000313" key="3">
    <source>
        <dbReference type="Proteomes" id="UP000011135"/>
    </source>
</evidence>
<name>L8JJD1_9BACT</name>
<dbReference type="PROSITE" id="PS51257">
    <property type="entry name" value="PROKAR_LIPOPROTEIN"/>
    <property type="match status" value="1"/>
</dbReference>